<dbReference type="Proteomes" id="UP001239909">
    <property type="component" value="Unassembled WGS sequence"/>
</dbReference>
<proteinExistence type="predicted"/>
<keyword evidence="2" id="KW-1185">Reference proteome</keyword>
<protein>
    <submittedName>
        <fullName evidence="1">Uncharacterized protein</fullName>
    </submittedName>
</protein>
<sequence length="145" mass="15567">MAGRRGAGMIPVREPLARQPAPRRVRIVLGRGDCAAPKRTPGGFRRFVAARGRVETSAIAAGLASRTDAGIGVLTRRHSRMRRFAGNRGNGAMAASGSLAGAWHRSRTGLARQGLAGERYRGIAFGKLPLRPARARGYEWSGRPR</sequence>
<name>A0ABQ6LL71_9RHOB</name>
<gene>
    <name evidence="1" type="ORF">LNKW23_23840</name>
</gene>
<evidence type="ECO:0000313" key="1">
    <source>
        <dbReference type="EMBL" id="GMG83171.1"/>
    </source>
</evidence>
<evidence type="ECO:0000313" key="2">
    <source>
        <dbReference type="Proteomes" id="UP001239909"/>
    </source>
</evidence>
<accession>A0ABQ6LL71</accession>
<dbReference type="RefSeq" id="WP_285671968.1">
    <property type="nucleotide sequence ID" value="NZ_BSYI01000016.1"/>
</dbReference>
<dbReference type="EMBL" id="BSYI01000016">
    <property type="protein sequence ID" value="GMG83171.1"/>
    <property type="molecule type" value="Genomic_DNA"/>
</dbReference>
<reference evidence="1 2" key="1">
    <citation type="submission" date="2023-04" db="EMBL/GenBank/DDBJ databases">
        <title>Marinoamorphus aggregata gen. nov., sp. Nov., isolate from tissue of brittle star Ophioplocus japonicus.</title>
        <authorList>
            <person name="Kawano K."/>
            <person name="Sawayama S."/>
            <person name="Nakagawa S."/>
        </authorList>
    </citation>
    <scope>NUCLEOTIDE SEQUENCE [LARGE SCALE GENOMIC DNA]</scope>
    <source>
        <strain evidence="1 2">NKW23</strain>
    </source>
</reference>
<organism evidence="1 2">
    <name type="scientific">Paralimibaculum aggregatum</name>
    <dbReference type="NCBI Taxonomy" id="3036245"/>
    <lineage>
        <taxon>Bacteria</taxon>
        <taxon>Pseudomonadati</taxon>
        <taxon>Pseudomonadota</taxon>
        <taxon>Alphaproteobacteria</taxon>
        <taxon>Rhodobacterales</taxon>
        <taxon>Paracoccaceae</taxon>
        <taxon>Paralimibaculum</taxon>
    </lineage>
</organism>
<comment type="caution">
    <text evidence="1">The sequence shown here is derived from an EMBL/GenBank/DDBJ whole genome shotgun (WGS) entry which is preliminary data.</text>
</comment>